<organism evidence="4 5">
    <name type="scientific">Neobacillus bataviensis LMG 21833</name>
    <dbReference type="NCBI Taxonomy" id="1117379"/>
    <lineage>
        <taxon>Bacteria</taxon>
        <taxon>Bacillati</taxon>
        <taxon>Bacillota</taxon>
        <taxon>Bacilli</taxon>
        <taxon>Bacillales</taxon>
        <taxon>Bacillaceae</taxon>
        <taxon>Neobacillus</taxon>
    </lineage>
</organism>
<dbReference type="SUPFAM" id="SSF51735">
    <property type="entry name" value="NAD(P)-binding Rossmann-fold domains"/>
    <property type="match status" value="1"/>
</dbReference>
<name>K6CFP0_9BACI</name>
<dbReference type="STRING" id="1117379.BABA_07426"/>
<dbReference type="InterPro" id="IPR036291">
    <property type="entry name" value="NAD(P)-bd_dom_sf"/>
</dbReference>
<dbReference type="OrthoDB" id="9769367at2"/>
<dbReference type="Pfam" id="PF03435">
    <property type="entry name" value="Sacchrp_dh_NADP"/>
    <property type="match status" value="1"/>
</dbReference>
<keyword evidence="1" id="KW-0560">Oxidoreductase</keyword>
<accession>K6CFP0</accession>
<dbReference type="Proteomes" id="UP000006316">
    <property type="component" value="Unassembled WGS sequence"/>
</dbReference>
<gene>
    <name evidence="4" type="ORF">BABA_07426</name>
</gene>
<dbReference type="Pfam" id="PF16653">
    <property type="entry name" value="Sacchrp_dh_C"/>
    <property type="match status" value="1"/>
</dbReference>
<dbReference type="PATRIC" id="fig|1117379.3.peg.1557"/>
<comment type="caution">
    <text evidence="4">The sequence shown here is derived from an EMBL/GenBank/DDBJ whole genome shotgun (WGS) entry which is preliminary data.</text>
</comment>
<feature type="domain" description="Saccharopine dehydrogenase NADP binding" evidence="2">
    <location>
        <begin position="3"/>
        <end position="122"/>
    </location>
</feature>
<evidence type="ECO:0000256" key="1">
    <source>
        <dbReference type="ARBA" id="ARBA00023002"/>
    </source>
</evidence>
<dbReference type="SUPFAM" id="SSF55347">
    <property type="entry name" value="Glyceraldehyde-3-phosphate dehydrogenase-like, C-terminal domain"/>
    <property type="match status" value="1"/>
</dbReference>
<dbReference type="EMBL" id="AJLS01000046">
    <property type="protein sequence ID" value="EKN69955.1"/>
    <property type="molecule type" value="Genomic_DNA"/>
</dbReference>
<evidence type="ECO:0000313" key="5">
    <source>
        <dbReference type="Proteomes" id="UP000006316"/>
    </source>
</evidence>
<dbReference type="AlphaFoldDB" id="K6CFP0"/>
<sequence length="385" mass="42758">MRVAVLGAGLMGKEVARDLINSPMVKEVVLADVDINKIENVCIQLNSVKLSSAYIDASNEDQLGAFMKDFDIVINALYIAFNELVAKTAIKVGVNLVDLGGFKVDNLLALDAEARAAGITYIPDLGVAPGMVNILSGYGASKLDQVESIELFVGGLPVIPEPPFEYNEVFSMQGVFDEYTKPTSIIRNGQRQSVPSLSGVEPIHFKGFGRLEAFYTPGTSSLIYTFPKVKYLGYKTIRYPGHAEKFKLLVDLNLTRDDYEVEVKGNKVKPRDVFLKVLEPIVDLRDKEDVVLLRARVEGNINQQETAYEFEMITYYDRENKVTAMARSTAYSISVVAQMIGNGLINKKGVFAPEQIVPGNLFIEEMKKREVIIEEKQLNIEKVNV</sequence>
<dbReference type="InterPro" id="IPR051168">
    <property type="entry name" value="AASS"/>
</dbReference>
<dbReference type="RefSeq" id="WP_007084510.1">
    <property type="nucleotide sequence ID" value="NZ_AJLS01000046.1"/>
</dbReference>
<proteinExistence type="predicted"/>
<evidence type="ECO:0000313" key="4">
    <source>
        <dbReference type="EMBL" id="EKN69955.1"/>
    </source>
</evidence>
<dbReference type="PANTHER" id="PTHR11133">
    <property type="entry name" value="SACCHAROPINE DEHYDROGENASE"/>
    <property type="match status" value="1"/>
</dbReference>
<feature type="domain" description="Saccharopine dehydrogenase-like C-terminal" evidence="3">
    <location>
        <begin position="126"/>
        <end position="369"/>
    </location>
</feature>
<dbReference type="Gene3D" id="3.40.50.720">
    <property type="entry name" value="NAD(P)-binding Rossmann-like Domain"/>
    <property type="match status" value="1"/>
</dbReference>
<keyword evidence="5" id="KW-1185">Reference proteome</keyword>
<evidence type="ECO:0000259" key="2">
    <source>
        <dbReference type="Pfam" id="PF03435"/>
    </source>
</evidence>
<reference evidence="4 5" key="1">
    <citation type="journal article" date="2012" name="Front. Microbiol.">
        <title>Redundancy and modularity in membrane-associated dissimilatory nitrate reduction in Bacillus.</title>
        <authorList>
            <person name="Heylen K."/>
            <person name="Keltjens J."/>
        </authorList>
    </citation>
    <scope>NUCLEOTIDE SEQUENCE [LARGE SCALE GENOMIC DNA]</scope>
    <source>
        <strain evidence="5">LMG 21833T</strain>
    </source>
</reference>
<dbReference type="eggNOG" id="COG1748">
    <property type="taxonomic scope" value="Bacteria"/>
</dbReference>
<dbReference type="Gene3D" id="3.30.360.10">
    <property type="entry name" value="Dihydrodipicolinate Reductase, domain 2"/>
    <property type="match status" value="1"/>
</dbReference>
<dbReference type="PANTHER" id="PTHR11133:SF22">
    <property type="entry name" value="ALPHA-AMINOADIPIC SEMIALDEHYDE SYNTHASE, MITOCHONDRIAL"/>
    <property type="match status" value="1"/>
</dbReference>
<dbReference type="GO" id="GO:0016491">
    <property type="term" value="F:oxidoreductase activity"/>
    <property type="evidence" value="ECO:0007669"/>
    <property type="project" value="UniProtKB-KW"/>
</dbReference>
<protein>
    <submittedName>
        <fullName evidence="4">Saccharopine dehydrogenase</fullName>
    </submittedName>
</protein>
<dbReference type="InterPro" id="IPR032095">
    <property type="entry name" value="Sacchrp_dh-like_C"/>
</dbReference>
<dbReference type="InterPro" id="IPR005097">
    <property type="entry name" value="Sacchrp_dh_NADP-bd"/>
</dbReference>
<evidence type="ECO:0000259" key="3">
    <source>
        <dbReference type="Pfam" id="PF16653"/>
    </source>
</evidence>